<gene>
    <name evidence="1" type="ORF">GETHLI_09000</name>
</gene>
<comment type="caution">
    <text evidence="1">The sequence shown here is derived from an EMBL/GenBank/DDBJ whole genome shotgun (WGS) entry which is preliminary data.</text>
</comment>
<reference evidence="1 2" key="1">
    <citation type="journal article" date="2023" name="Antonie Van Leeuwenhoek">
        <title>Mesoterricola silvestris gen. nov., sp. nov., Mesoterricola sediminis sp. nov., Geothrix oryzae sp. nov., Geothrix edaphica sp. nov., Geothrix rubra sp. nov., and Geothrix limicola sp. nov., six novel members of Acidobacteriota isolated from soils.</title>
        <authorList>
            <person name="Itoh H."/>
            <person name="Sugisawa Y."/>
            <person name="Mise K."/>
            <person name="Xu Z."/>
            <person name="Kuniyasu M."/>
            <person name="Ushijima N."/>
            <person name="Kawano K."/>
            <person name="Kobayashi E."/>
            <person name="Shiratori Y."/>
            <person name="Masuda Y."/>
            <person name="Senoo K."/>
        </authorList>
    </citation>
    <scope>NUCLEOTIDE SEQUENCE [LARGE SCALE GENOMIC DNA]</scope>
    <source>
        <strain evidence="1 2">Red804</strain>
    </source>
</reference>
<sequence length="110" mass="12818">MAVPVLGFEAEILSDAPFDVVAARLREPRSLKCLRPFGPWMLAEAEDQLVLTWTRRRLGSQEHGELYLANHERGVHLRLKARHRGWMAFCSFGLLRWHSDRLLDRLVEEL</sequence>
<evidence type="ECO:0000313" key="1">
    <source>
        <dbReference type="EMBL" id="GLH72398.1"/>
    </source>
</evidence>
<organism evidence="1 2">
    <name type="scientific">Geothrix limicola</name>
    <dbReference type="NCBI Taxonomy" id="2927978"/>
    <lineage>
        <taxon>Bacteria</taxon>
        <taxon>Pseudomonadati</taxon>
        <taxon>Acidobacteriota</taxon>
        <taxon>Holophagae</taxon>
        <taxon>Holophagales</taxon>
        <taxon>Holophagaceae</taxon>
        <taxon>Geothrix</taxon>
    </lineage>
</organism>
<evidence type="ECO:0000313" key="2">
    <source>
        <dbReference type="Proteomes" id="UP001165069"/>
    </source>
</evidence>
<proteinExistence type="predicted"/>
<accession>A0ABQ5QCK7</accession>
<dbReference type="Proteomes" id="UP001165069">
    <property type="component" value="Unassembled WGS sequence"/>
</dbReference>
<keyword evidence="2" id="KW-1185">Reference proteome</keyword>
<dbReference type="RefSeq" id="WP_285570918.1">
    <property type="nucleotide sequence ID" value="NZ_BSDE01000001.1"/>
</dbReference>
<protein>
    <submittedName>
        <fullName evidence="1">Uncharacterized protein</fullName>
    </submittedName>
</protein>
<dbReference type="EMBL" id="BSDE01000001">
    <property type="protein sequence ID" value="GLH72398.1"/>
    <property type="molecule type" value="Genomic_DNA"/>
</dbReference>
<name>A0ABQ5QCK7_9BACT</name>